<comment type="similarity">
    <text evidence="2">Belongs to the periplasmic pilus chaperone family.</text>
</comment>
<protein>
    <submittedName>
        <fullName evidence="8">Molecular chaperone</fullName>
    </submittedName>
</protein>
<dbReference type="PANTHER" id="PTHR30251">
    <property type="entry name" value="PILUS ASSEMBLY CHAPERONE"/>
    <property type="match status" value="1"/>
</dbReference>
<dbReference type="GO" id="GO:0071555">
    <property type="term" value="P:cell wall organization"/>
    <property type="evidence" value="ECO:0007669"/>
    <property type="project" value="InterPro"/>
</dbReference>
<name>A0AA50KD81_9GAMM</name>
<dbReference type="InterPro" id="IPR036316">
    <property type="entry name" value="Pili_assmbl_chap_C_dom_sf"/>
</dbReference>
<evidence type="ECO:0000256" key="2">
    <source>
        <dbReference type="ARBA" id="ARBA00007399"/>
    </source>
</evidence>
<proteinExistence type="inferred from homology"/>
<dbReference type="PANTHER" id="PTHR30251:SF25">
    <property type="entry name" value="FIMBRIAE CHAPARONE"/>
    <property type="match status" value="1"/>
</dbReference>
<dbReference type="Pfam" id="PF02753">
    <property type="entry name" value="PapD_C"/>
    <property type="match status" value="1"/>
</dbReference>
<dbReference type="SUPFAM" id="SSF49354">
    <property type="entry name" value="PapD-like"/>
    <property type="match status" value="1"/>
</dbReference>
<dbReference type="RefSeq" id="WP_306683777.1">
    <property type="nucleotide sequence ID" value="NZ_CP132914.1"/>
</dbReference>
<dbReference type="InterPro" id="IPR016147">
    <property type="entry name" value="Pili_assmbl_chaperone_N"/>
</dbReference>
<dbReference type="Pfam" id="PF00345">
    <property type="entry name" value="PapD_N"/>
    <property type="match status" value="1"/>
</dbReference>
<keyword evidence="5" id="KW-0143">Chaperone</keyword>
<dbReference type="SUPFAM" id="SSF49584">
    <property type="entry name" value="Periplasmic chaperone C-domain"/>
    <property type="match status" value="1"/>
</dbReference>
<feature type="domain" description="Pili assembly chaperone N-terminal" evidence="6">
    <location>
        <begin position="27"/>
        <end position="148"/>
    </location>
</feature>
<keyword evidence="3" id="KW-0732">Signal</keyword>
<dbReference type="PRINTS" id="PR00969">
    <property type="entry name" value="CHAPERONPILI"/>
</dbReference>
<keyword evidence="4" id="KW-0574">Periplasm</keyword>
<dbReference type="InterPro" id="IPR008962">
    <property type="entry name" value="PapD-like_sf"/>
</dbReference>
<organism evidence="8">
    <name type="scientific">Shewanella oncorhynchi</name>
    <dbReference type="NCBI Taxonomy" id="2726434"/>
    <lineage>
        <taxon>Bacteria</taxon>
        <taxon>Pseudomonadati</taxon>
        <taxon>Pseudomonadota</taxon>
        <taxon>Gammaproteobacteria</taxon>
        <taxon>Alteromonadales</taxon>
        <taxon>Shewanellaceae</taxon>
        <taxon>Shewanella</taxon>
    </lineage>
</organism>
<evidence type="ECO:0000256" key="3">
    <source>
        <dbReference type="ARBA" id="ARBA00022729"/>
    </source>
</evidence>
<evidence type="ECO:0000259" key="6">
    <source>
        <dbReference type="Pfam" id="PF00345"/>
    </source>
</evidence>
<feature type="domain" description="Pili assembly chaperone C-terminal" evidence="7">
    <location>
        <begin position="174"/>
        <end position="238"/>
    </location>
</feature>
<dbReference type="InterPro" id="IPR001829">
    <property type="entry name" value="Pili_assmbl_chaperone_bac"/>
</dbReference>
<dbReference type="Proteomes" id="UP001236800">
    <property type="component" value="Chromosome"/>
</dbReference>
<sequence length="249" mass="28398">MRLSSVLLRFSLFIVIFFQVYFVNASVVMTNTRVIYPSDAKERSVQLTNNDTFPNVVQVWTDINNSESTPENADGPFLALPAIFRIEPKRGQLIRLIYSGGELPKDRESVFYLNFLQIPPLSKENAGENQMLVMLKNRVKIFYRPVEIESNPDDVAKEIAFDVQYADAGMHLDVKNNAAFFASFVEAKIKSGKQELIIPITMLEPKSNQLIDIQNQQFVITYPMTIEFTLVNDYGGFVKSEYVIASEHH</sequence>
<dbReference type="InterPro" id="IPR013783">
    <property type="entry name" value="Ig-like_fold"/>
</dbReference>
<reference evidence="8" key="1">
    <citation type="submission" date="2023-08" db="EMBL/GenBank/DDBJ databases">
        <title>Complete genome sequence of Shewanella oncorhynchi Z-P2, a siderophore putrebactin-producing bacterium.</title>
        <authorList>
            <person name="Zhang Y."/>
        </authorList>
    </citation>
    <scope>NUCLEOTIDE SEQUENCE</scope>
    <source>
        <strain evidence="8">Z-P2</strain>
    </source>
</reference>
<evidence type="ECO:0000256" key="5">
    <source>
        <dbReference type="ARBA" id="ARBA00023186"/>
    </source>
</evidence>
<evidence type="ECO:0000256" key="4">
    <source>
        <dbReference type="ARBA" id="ARBA00022764"/>
    </source>
</evidence>
<evidence type="ECO:0000259" key="7">
    <source>
        <dbReference type="Pfam" id="PF02753"/>
    </source>
</evidence>
<dbReference type="AlphaFoldDB" id="A0AA50KD81"/>
<dbReference type="GeneID" id="301341754"/>
<evidence type="ECO:0000256" key="1">
    <source>
        <dbReference type="ARBA" id="ARBA00004418"/>
    </source>
</evidence>
<accession>A0AA50KD81</accession>
<comment type="subcellular location">
    <subcellularLocation>
        <location evidence="1">Periplasm</location>
    </subcellularLocation>
</comment>
<gene>
    <name evidence="8" type="ORF">RA178_21190</name>
</gene>
<evidence type="ECO:0000313" key="8">
    <source>
        <dbReference type="EMBL" id="WMB72882.1"/>
    </source>
</evidence>
<dbReference type="Gene3D" id="2.60.40.10">
    <property type="entry name" value="Immunoglobulins"/>
    <property type="match status" value="2"/>
</dbReference>
<dbReference type="EMBL" id="CP132914">
    <property type="protein sequence ID" value="WMB72882.1"/>
    <property type="molecule type" value="Genomic_DNA"/>
</dbReference>
<dbReference type="InterPro" id="IPR050643">
    <property type="entry name" value="Periplasmic_pilus_chap"/>
</dbReference>
<dbReference type="InterPro" id="IPR016148">
    <property type="entry name" value="Pili_assmbl_chaperone_C"/>
</dbReference>
<dbReference type="KEGG" id="sog:RA178_21190"/>
<dbReference type="GO" id="GO:0030288">
    <property type="term" value="C:outer membrane-bounded periplasmic space"/>
    <property type="evidence" value="ECO:0007669"/>
    <property type="project" value="InterPro"/>
</dbReference>